<keyword evidence="1" id="KW-0378">Hydrolase</keyword>
<keyword evidence="2" id="KW-0862">Zinc</keyword>
<protein>
    <recommendedName>
        <fullName evidence="9">Reverse transcriptase</fullName>
    </recommendedName>
</protein>
<dbReference type="InterPro" id="IPR001995">
    <property type="entry name" value="Peptidase_A2_cat"/>
</dbReference>
<evidence type="ECO:0000259" key="4">
    <source>
        <dbReference type="PROSITE" id="PS50158"/>
    </source>
</evidence>
<name>A0A9Q0YD83_HOLLE</name>
<dbReference type="FunFam" id="3.30.70.270:FF:000020">
    <property type="entry name" value="Transposon Tf2-6 polyprotein-like Protein"/>
    <property type="match status" value="1"/>
</dbReference>
<dbReference type="InterPro" id="IPR043128">
    <property type="entry name" value="Rev_trsase/Diguanyl_cyclase"/>
</dbReference>
<dbReference type="Proteomes" id="UP001152320">
    <property type="component" value="Chromosome 22"/>
</dbReference>
<feature type="domain" description="CCHC-type" evidence="4">
    <location>
        <begin position="214"/>
        <end position="227"/>
    </location>
</feature>
<dbReference type="EMBL" id="JAIZAY010000022">
    <property type="protein sequence ID" value="KAJ8020533.1"/>
    <property type="molecule type" value="Genomic_DNA"/>
</dbReference>
<evidence type="ECO:0000259" key="6">
    <source>
        <dbReference type="PROSITE" id="PS50878"/>
    </source>
</evidence>
<dbReference type="GO" id="GO:0003676">
    <property type="term" value="F:nucleic acid binding"/>
    <property type="evidence" value="ECO:0007669"/>
    <property type="project" value="InterPro"/>
</dbReference>
<feature type="domain" description="CCHC-type" evidence="4">
    <location>
        <begin position="234"/>
        <end position="249"/>
    </location>
</feature>
<dbReference type="GO" id="GO:0006508">
    <property type="term" value="P:proteolysis"/>
    <property type="evidence" value="ECO:0007669"/>
    <property type="project" value="InterPro"/>
</dbReference>
<dbReference type="PROSITE" id="PS50175">
    <property type="entry name" value="ASP_PROT_RETROV"/>
    <property type="match status" value="1"/>
</dbReference>
<dbReference type="PANTHER" id="PTHR37984:SF13">
    <property type="entry name" value="RIBONUCLEASE H"/>
    <property type="match status" value="1"/>
</dbReference>
<gene>
    <name evidence="7" type="ORF">HOLleu_40147</name>
</gene>
<dbReference type="SUPFAM" id="SSF57756">
    <property type="entry name" value="Retrovirus zinc finger-like domains"/>
    <property type="match status" value="1"/>
</dbReference>
<feature type="domain" description="Peptidase A2" evidence="5">
    <location>
        <begin position="299"/>
        <end position="377"/>
    </location>
</feature>
<feature type="region of interest" description="Disordered" evidence="3">
    <location>
        <begin position="171"/>
        <end position="192"/>
    </location>
</feature>
<dbReference type="InterPro" id="IPR050951">
    <property type="entry name" value="Retrovirus_Pol_polyprotein"/>
</dbReference>
<keyword evidence="2" id="KW-0479">Metal-binding</keyword>
<dbReference type="Pfam" id="PF00077">
    <property type="entry name" value="RVP"/>
    <property type="match status" value="1"/>
</dbReference>
<evidence type="ECO:0000256" key="2">
    <source>
        <dbReference type="PROSITE-ProRule" id="PRU00047"/>
    </source>
</evidence>
<dbReference type="GO" id="GO:0008270">
    <property type="term" value="F:zinc ion binding"/>
    <property type="evidence" value="ECO:0007669"/>
    <property type="project" value="UniProtKB-KW"/>
</dbReference>
<dbReference type="PROSITE" id="PS50878">
    <property type="entry name" value="RT_POL"/>
    <property type="match status" value="1"/>
</dbReference>
<dbReference type="SMART" id="SM00343">
    <property type="entry name" value="ZnF_C2HC"/>
    <property type="match status" value="2"/>
</dbReference>
<dbReference type="InterPro" id="IPR036875">
    <property type="entry name" value="Znf_CCHC_sf"/>
</dbReference>
<evidence type="ECO:0000313" key="8">
    <source>
        <dbReference type="Proteomes" id="UP001152320"/>
    </source>
</evidence>
<dbReference type="Gene3D" id="3.30.70.270">
    <property type="match status" value="2"/>
</dbReference>
<dbReference type="InterPro" id="IPR043502">
    <property type="entry name" value="DNA/RNA_pol_sf"/>
</dbReference>
<dbReference type="PROSITE" id="PS50158">
    <property type="entry name" value="ZF_CCHC"/>
    <property type="match status" value="2"/>
</dbReference>
<evidence type="ECO:0000256" key="1">
    <source>
        <dbReference type="ARBA" id="ARBA00022801"/>
    </source>
</evidence>
<reference evidence="7" key="1">
    <citation type="submission" date="2021-10" db="EMBL/GenBank/DDBJ databases">
        <title>Tropical sea cucumber genome reveals ecological adaptation and Cuvierian tubules defense mechanism.</title>
        <authorList>
            <person name="Chen T."/>
        </authorList>
    </citation>
    <scope>NUCLEOTIDE SEQUENCE</scope>
    <source>
        <strain evidence="7">Nanhai2018</strain>
        <tissue evidence="7">Muscle</tissue>
    </source>
</reference>
<dbReference type="InterPro" id="IPR018061">
    <property type="entry name" value="Retropepsins"/>
</dbReference>
<feature type="compositionally biased region" description="Polar residues" evidence="3">
    <location>
        <begin position="171"/>
        <end position="190"/>
    </location>
</feature>
<dbReference type="AlphaFoldDB" id="A0A9Q0YD83"/>
<evidence type="ECO:0000256" key="3">
    <source>
        <dbReference type="SAM" id="MobiDB-lite"/>
    </source>
</evidence>
<accession>A0A9Q0YD83</accession>
<dbReference type="InterPro" id="IPR021109">
    <property type="entry name" value="Peptidase_aspartic_dom_sf"/>
</dbReference>
<dbReference type="SUPFAM" id="SSF50630">
    <property type="entry name" value="Acid proteases"/>
    <property type="match status" value="1"/>
</dbReference>
<proteinExistence type="predicted"/>
<evidence type="ECO:0008006" key="9">
    <source>
        <dbReference type="Google" id="ProtNLM"/>
    </source>
</evidence>
<dbReference type="InterPro" id="IPR000477">
    <property type="entry name" value="RT_dom"/>
</dbReference>
<dbReference type="Gene3D" id="4.10.60.10">
    <property type="entry name" value="Zinc finger, CCHC-type"/>
    <property type="match status" value="1"/>
</dbReference>
<feature type="domain" description="Reverse transcriptase" evidence="6">
    <location>
        <begin position="455"/>
        <end position="634"/>
    </location>
</feature>
<keyword evidence="2" id="KW-0863">Zinc-finger</keyword>
<sequence length="723" mass="81291">MAHFGKVTEFIGGKEIWSQYVERLEHFGITDKANGITDKAKMQSILLSSIGPDAYKLLRNLVSLAKPGEKSYKELVAIMAKHQHPTPSEIVQRCKFNSRQRKQGESIATYVAELRAIAEFCNYGDKLDEMLRDRLVCGVNDDRIQCSLLKRSELTLEKALEIAISSETASHNATDLKKASQQSSPSTSANVEGVVKSIPKGKRTRKSTAKSTTCYRCGGHNHDSKDCWFKDSICRSCGKKGHIEKVCRSKKIKQLIKPVTDAHRSETRQSENEDYDLFMLQTRKGGPLTVEVNINKIPTVMEVDTGASLSIMTETEFRKSWPKVTVRQSEVPLKTYTGEPLPIVGMATVNVQYKNQRNKVKLCIVKGNGPSLFGRDWLTKFRLDWPSLINNINNRPLEAILAAHSEVFRDQLGTLKGTSAKINVDPTVQPIYCKARSVPYAMKEKVNTELDRLQAEGIIEPVQYAHWAAPIVPILKSDKVSVRICGDYKLTVNKASRVDNYPIPKIADIFSTLAGGKMFTKLDMSQAYQQLRLDEESKQYVVINTHRGLFRYNRLPYGIASAPGIFQRTIEGILRDIPGVSVYLDDILITGSSEEEHLATLDKVLSRLRDAGLRLRKEKCSFLAPSVIYLGHRIDAEGLHPIADKVTSLKQAPAPRNVTELQSYLGLINYYRKFLPDLSRVLAPLYALLQKGQSWSWTSKENEAFENSKKLLTHSSVLTHYDQ</sequence>
<dbReference type="Pfam" id="PF00078">
    <property type="entry name" value="RVT_1"/>
    <property type="match status" value="1"/>
</dbReference>
<comment type="caution">
    <text evidence="7">The sequence shown here is derived from an EMBL/GenBank/DDBJ whole genome shotgun (WGS) entry which is preliminary data.</text>
</comment>
<dbReference type="PANTHER" id="PTHR37984">
    <property type="entry name" value="PROTEIN CBG26694"/>
    <property type="match status" value="1"/>
</dbReference>
<dbReference type="SUPFAM" id="SSF56672">
    <property type="entry name" value="DNA/RNA polymerases"/>
    <property type="match status" value="1"/>
</dbReference>
<dbReference type="Gene3D" id="2.40.70.10">
    <property type="entry name" value="Acid Proteases"/>
    <property type="match status" value="1"/>
</dbReference>
<dbReference type="InterPro" id="IPR001878">
    <property type="entry name" value="Znf_CCHC"/>
</dbReference>
<dbReference type="Gene3D" id="3.10.10.10">
    <property type="entry name" value="HIV Type 1 Reverse Transcriptase, subunit A, domain 1"/>
    <property type="match status" value="1"/>
</dbReference>
<dbReference type="OrthoDB" id="775972at2759"/>
<evidence type="ECO:0000313" key="7">
    <source>
        <dbReference type="EMBL" id="KAJ8020533.1"/>
    </source>
</evidence>
<evidence type="ECO:0000259" key="5">
    <source>
        <dbReference type="PROSITE" id="PS50175"/>
    </source>
</evidence>
<keyword evidence="8" id="KW-1185">Reference proteome</keyword>
<organism evidence="7 8">
    <name type="scientific">Holothuria leucospilota</name>
    <name type="common">Black long sea cucumber</name>
    <name type="synonym">Mertensiothuria leucospilota</name>
    <dbReference type="NCBI Taxonomy" id="206669"/>
    <lineage>
        <taxon>Eukaryota</taxon>
        <taxon>Metazoa</taxon>
        <taxon>Echinodermata</taxon>
        <taxon>Eleutherozoa</taxon>
        <taxon>Echinozoa</taxon>
        <taxon>Holothuroidea</taxon>
        <taxon>Aspidochirotacea</taxon>
        <taxon>Aspidochirotida</taxon>
        <taxon>Holothuriidae</taxon>
        <taxon>Holothuria</taxon>
    </lineage>
</organism>
<dbReference type="GO" id="GO:0004190">
    <property type="term" value="F:aspartic-type endopeptidase activity"/>
    <property type="evidence" value="ECO:0007669"/>
    <property type="project" value="InterPro"/>
</dbReference>
<dbReference type="CDD" id="cd01647">
    <property type="entry name" value="RT_LTR"/>
    <property type="match status" value="1"/>
</dbReference>